<dbReference type="FunFam" id="3.30.1370.10:FF:000001">
    <property type="entry name" value="Polyribonucleotide nucleotidyltransferase"/>
    <property type="match status" value="1"/>
</dbReference>
<dbReference type="Gene3D" id="2.40.50.140">
    <property type="entry name" value="Nucleic acid-binding proteins"/>
    <property type="match status" value="1"/>
</dbReference>
<dbReference type="EMBL" id="ACJN02000001">
    <property type="protein sequence ID" value="EFI36276.1"/>
    <property type="molecule type" value="Genomic_DNA"/>
</dbReference>
<feature type="compositionally biased region" description="Gly residues" evidence="9">
    <location>
        <begin position="718"/>
        <end position="739"/>
    </location>
</feature>
<dbReference type="GO" id="GO:0004654">
    <property type="term" value="F:polyribonucleotide nucleotidyltransferase activity"/>
    <property type="evidence" value="ECO:0007669"/>
    <property type="project" value="UniProtKB-UniRule"/>
</dbReference>
<keyword evidence="12" id="KW-1185">Reference proteome</keyword>
<evidence type="ECO:0000256" key="6">
    <source>
        <dbReference type="ARBA" id="ARBA00022842"/>
    </source>
</evidence>
<dbReference type="InterPro" id="IPR003029">
    <property type="entry name" value="S1_domain"/>
</dbReference>
<dbReference type="CDD" id="cd11364">
    <property type="entry name" value="RNase_PH_PNPase_2"/>
    <property type="match status" value="1"/>
</dbReference>
<protein>
    <recommendedName>
        <fullName evidence="8">Polyribonucleotide nucleotidyltransferase</fullName>
        <ecNumber evidence="8">2.7.7.8</ecNumber>
    </recommendedName>
    <alternativeName>
        <fullName evidence="8">Polynucleotide phosphorylase</fullName>
        <shortName evidence="8">PNPase</shortName>
    </alternativeName>
</protein>
<dbReference type="SUPFAM" id="SSF54791">
    <property type="entry name" value="Eukaryotic type KH-domain (KH-domain type I)"/>
    <property type="match status" value="1"/>
</dbReference>
<dbReference type="eggNOG" id="COG1185">
    <property type="taxonomic scope" value="Bacteria"/>
</dbReference>
<keyword evidence="5 8" id="KW-0479">Metal-binding</keyword>
<dbReference type="SMART" id="SM00316">
    <property type="entry name" value="S1"/>
    <property type="match status" value="1"/>
</dbReference>
<evidence type="ECO:0000259" key="10">
    <source>
        <dbReference type="PROSITE" id="PS50126"/>
    </source>
</evidence>
<evidence type="ECO:0000256" key="7">
    <source>
        <dbReference type="ARBA" id="ARBA00022884"/>
    </source>
</evidence>
<comment type="catalytic activity">
    <reaction evidence="8">
        <text>RNA(n+1) + phosphate = RNA(n) + a ribonucleoside 5'-diphosphate</text>
        <dbReference type="Rhea" id="RHEA:22096"/>
        <dbReference type="Rhea" id="RHEA-COMP:14527"/>
        <dbReference type="Rhea" id="RHEA-COMP:17342"/>
        <dbReference type="ChEBI" id="CHEBI:43474"/>
        <dbReference type="ChEBI" id="CHEBI:57930"/>
        <dbReference type="ChEBI" id="CHEBI:140395"/>
        <dbReference type="EC" id="2.7.7.8"/>
    </reaction>
</comment>
<evidence type="ECO:0000256" key="1">
    <source>
        <dbReference type="ARBA" id="ARBA00007404"/>
    </source>
</evidence>
<dbReference type="PANTHER" id="PTHR11252">
    <property type="entry name" value="POLYRIBONUCLEOTIDE NUCLEOTIDYLTRANSFERASE"/>
    <property type="match status" value="1"/>
</dbReference>
<dbReference type="InterPro" id="IPR001247">
    <property type="entry name" value="ExoRNase_PH_dom1"/>
</dbReference>
<dbReference type="GO" id="GO:0006402">
    <property type="term" value="P:mRNA catabolic process"/>
    <property type="evidence" value="ECO:0007669"/>
    <property type="project" value="UniProtKB-UniRule"/>
</dbReference>
<dbReference type="GO" id="GO:0005829">
    <property type="term" value="C:cytosol"/>
    <property type="evidence" value="ECO:0007669"/>
    <property type="project" value="UniProtKB-ARBA"/>
</dbReference>
<dbReference type="InterPro" id="IPR012340">
    <property type="entry name" value="NA-bd_OB-fold"/>
</dbReference>
<comment type="cofactor">
    <cofactor evidence="8">
        <name>Mg(2+)</name>
        <dbReference type="ChEBI" id="CHEBI:18420"/>
    </cofactor>
</comment>
<evidence type="ECO:0000313" key="11">
    <source>
        <dbReference type="EMBL" id="EFI36276.1"/>
    </source>
</evidence>
<evidence type="ECO:0000256" key="3">
    <source>
        <dbReference type="ARBA" id="ARBA00022679"/>
    </source>
</evidence>
<dbReference type="PROSITE" id="PS50126">
    <property type="entry name" value="S1"/>
    <property type="match status" value="1"/>
</dbReference>
<accession>D6SK73</accession>
<dbReference type="CDD" id="cd11363">
    <property type="entry name" value="RNase_PH_PNPase_1"/>
    <property type="match status" value="1"/>
</dbReference>
<dbReference type="Gene3D" id="3.30.1370.10">
    <property type="entry name" value="K Homology domain, type 1"/>
    <property type="match status" value="1"/>
</dbReference>
<evidence type="ECO:0000256" key="8">
    <source>
        <dbReference type="HAMAP-Rule" id="MF_01595"/>
    </source>
</evidence>
<dbReference type="RefSeq" id="WP_008869395.1">
    <property type="nucleotide sequence ID" value="NZ_ACJN02000001.1"/>
</dbReference>
<dbReference type="FunFam" id="2.40.50.140:FF:000189">
    <property type="entry name" value="Polyribonucleotide nucleotidyltransferase, putative"/>
    <property type="match status" value="1"/>
</dbReference>
<dbReference type="InterPro" id="IPR015847">
    <property type="entry name" value="ExoRNase_PH_dom2"/>
</dbReference>
<dbReference type="Pfam" id="PF01138">
    <property type="entry name" value="RNase_PH"/>
    <property type="match status" value="2"/>
</dbReference>
<dbReference type="HAMAP" id="MF_01595">
    <property type="entry name" value="PNPase"/>
    <property type="match status" value="1"/>
</dbReference>
<dbReference type="NCBIfam" id="TIGR03591">
    <property type="entry name" value="polynuc_phos"/>
    <property type="match status" value="1"/>
</dbReference>
<dbReference type="EC" id="2.7.7.8" evidence="8"/>
<proteinExistence type="inferred from homology"/>
<dbReference type="Pfam" id="PF03726">
    <property type="entry name" value="PNPase"/>
    <property type="match status" value="1"/>
</dbReference>
<keyword evidence="4 8" id="KW-0548">Nucleotidyltransferase</keyword>
<evidence type="ECO:0000256" key="5">
    <source>
        <dbReference type="ARBA" id="ARBA00022723"/>
    </source>
</evidence>
<dbReference type="PANTHER" id="PTHR11252:SF0">
    <property type="entry name" value="POLYRIBONUCLEOTIDE NUCLEOTIDYLTRANSFERASE 1, MITOCHONDRIAL"/>
    <property type="match status" value="1"/>
</dbReference>
<dbReference type="Pfam" id="PF00575">
    <property type="entry name" value="S1"/>
    <property type="match status" value="1"/>
</dbReference>
<comment type="function">
    <text evidence="8">Involved in mRNA degradation. Catalyzes the phosphorolysis of single-stranded polyribonucleotides processively in the 3'- to 5'-direction.</text>
</comment>
<dbReference type="GO" id="GO:0000175">
    <property type="term" value="F:3'-5'-RNA exonuclease activity"/>
    <property type="evidence" value="ECO:0007669"/>
    <property type="project" value="TreeGrafter"/>
</dbReference>
<dbReference type="FunFam" id="3.30.230.70:FF:000002">
    <property type="entry name" value="Polyribonucleotide nucleotidyltransferase"/>
    <property type="match status" value="1"/>
</dbReference>
<dbReference type="InterPro" id="IPR036456">
    <property type="entry name" value="PNPase_PH_RNA-bd_sf"/>
</dbReference>
<evidence type="ECO:0000256" key="9">
    <source>
        <dbReference type="SAM" id="MobiDB-lite"/>
    </source>
</evidence>
<dbReference type="AlphaFoldDB" id="D6SK73"/>
<dbReference type="InterPro" id="IPR036612">
    <property type="entry name" value="KH_dom_type_1_sf"/>
</dbReference>
<keyword evidence="7 8" id="KW-0694">RNA-binding</keyword>
<evidence type="ECO:0000256" key="4">
    <source>
        <dbReference type="ARBA" id="ARBA00022695"/>
    </source>
</evidence>
<organism evidence="11 12">
    <name type="scientific">Desulfonatronospira thiodismutans ASO3-1</name>
    <dbReference type="NCBI Taxonomy" id="555779"/>
    <lineage>
        <taxon>Bacteria</taxon>
        <taxon>Pseudomonadati</taxon>
        <taxon>Thermodesulfobacteriota</taxon>
        <taxon>Desulfovibrionia</taxon>
        <taxon>Desulfovibrionales</taxon>
        <taxon>Desulfonatronovibrionaceae</taxon>
        <taxon>Desulfonatronospira</taxon>
    </lineage>
</organism>
<dbReference type="PROSITE" id="PS50084">
    <property type="entry name" value="KH_TYPE_1"/>
    <property type="match status" value="1"/>
</dbReference>
<dbReference type="SUPFAM" id="SSF55666">
    <property type="entry name" value="Ribonuclease PH domain 2-like"/>
    <property type="match status" value="2"/>
</dbReference>
<dbReference type="FunFam" id="3.30.230.70:FF:000001">
    <property type="entry name" value="Polyribonucleotide nucleotidyltransferase"/>
    <property type="match status" value="1"/>
</dbReference>
<dbReference type="Pfam" id="PF00013">
    <property type="entry name" value="KH_1"/>
    <property type="match status" value="1"/>
</dbReference>
<gene>
    <name evidence="8" type="primary">pnp</name>
    <name evidence="11" type="ORF">Dthio_PD3739</name>
</gene>
<keyword evidence="2 8" id="KW-0963">Cytoplasm</keyword>
<comment type="caution">
    <text evidence="11">The sequence shown here is derived from an EMBL/GenBank/DDBJ whole genome shotgun (WGS) entry which is preliminary data.</text>
</comment>
<comment type="subcellular location">
    <subcellularLocation>
        <location evidence="8">Cytoplasm</location>
    </subcellularLocation>
</comment>
<comment type="similarity">
    <text evidence="1 8">Belongs to the polyribonucleotide nucleotidyltransferase family.</text>
</comment>
<dbReference type="InterPro" id="IPR020568">
    <property type="entry name" value="Ribosomal_Su5_D2-typ_SF"/>
</dbReference>
<reference evidence="11" key="1">
    <citation type="submission" date="2010-05" db="EMBL/GenBank/DDBJ databases">
        <title>The draft genome of Desulfonatronospira thiodismutans ASO3-1.</title>
        <authorList>
            <consortium name="US DOE Joint Genome Institute (JGI-PGF)"/>
            <person name="Lucas S."/>
            <person name="Copeland A."/>
            <person name="Lapidus A."/>
            <person name="Cheng J.-F."/>
            <person name="Bruce D."/>
            <person name="Goodwin L."/>
            <person name="Pitluck S."/>
            <person name="Chertkov O."/>
            <person name="Brettin T."/>
            <person name="Detter J.C."/>
            <person name="Han C."/>
            <person name="Land M.L."/>
            <person name="Hauser L."/>
            <person name="Kyrpides N."/>
            <person name="Mikhailova N."/>
            <person name="Muyzer G."/>
            <person name="Woyke T."/>
        </authorList>
    </citation>
    <scope>NUCLEOTIDE SEQUENCE [LARGE SCALE GENOMIC DNA]</scope>
    <source>
        <strain evidence="11">ASO3-1</strain>
    </source>
</reference>
<dbReference type="SUPFAM" id="SSF54211">
    <property type="entry name" value="Ribosomal protein S5 domain 2-like"/>
    <property type="match status" value="2"/>
</dbReference>
<evidence type="ECO:0000313" key="12">
    <source>
        <dbReference type="Proteomes" id="UP000005496"/>
    </source>
</evidence>
<dbReference type="GO" id="GO:0006396">
    <property type="term" value="P:RNA processing"/>
    <property type="evidence" value="ECO:0007669"/>
    <property type="project" value="InterPro"/>
</dbReference>
<dbReference type="Pfam" id="PF03725">
    <property type="entry name" value="RNase_PH_C"/>
    <property type="match status" value="1"/>
</dbReference>
<dbReference type="InterPro" id="IPR027408">
    <property type="entry name" value="PNPase/RNase_PH_dom_sf"/>
</dbReference>
<evidence type="ECO:0000256" key="2">
    <source>
        <dbReference type="ARBA" id="ARBA00022490"/>
    </source>
</evidence>
<dbReference type="InterPro" id="IPR012162">
    <property type="entry name" value="PNPase"/>
</dbReference>
<dbReference type="OrthoDB" id="9804305at2"/>
<dbReference type="CDD" id="cd02393">
    <property type="entry name" value="KH-I_PNPase"/>
    <property type="match status" value="1"/>
</dbReference>
<dbReference type="Proteomes" id="UP000005496">
    <property type="component" value="Unassembled WGS sequence"/>
</dbReference>
<dbReference type="InterPro" id="IPR004088">
    <property type="entry name" value="KH_dom_type_1"/>
</dbReference>
<dbReference type="GO" id="GO:0003723">
    <property type="term" value="F:RNA binding"/>
    <property type="evidence" value="ECO:0007669"/>
    <property type="project" value="UniProtKB-UniRule"/>
</dbReference>
<dbReference type="Gene3D" id="3.30.230.70">
    <property type="entry name" value="GHMP Kinase, N-terminal domain"/>
    <property type="match status" value="2"/>
</dbReference>
<feature type="region of interest" description="Disordered" evidence="9">
    <location>
        <begin position="704"/>
        <end position="739"/>
    </location>
</feature>
<dbReference type="InterPro" id="IPR004087">
    <property type="entry name" value="KH_dom"/>
</dbReference>
<keyword evidence="3 8" id="KW-0808">Transferase</keyword>
<dbReference type="InterPro" id="IPR015848">
    <property type="entry name" value="PNPase_PH_RNA-bd_bac/org-type"/>
</dbReference>
<dbReference type="CDD" id="cd04472">
    <property type="entry name" value="S1_PNPase"/>
    <property type="match status" value="1"/>
</dbReference>
<feature type="binding site" evidence="8">
    <location>
        <position position="492"/>
    </location>
    <ligand>
        <name>Mg(2+)</name>
        <dbReference type="ChEBI" id="CHEBI:18420"/>
    </ligand>
</feature>
<dbReference type="SUPFAM" id="SSF46915">
    <property type="entry name" value="Polynucleotide phosphorylase/guanosine pentaphosphate synthase (PNPase/GPSI), domain 3"/>
    <property type="match status" value="1"/>
</dbReference>
<feature type="domain" description="S1 motif" evidence="10">
    <location>
        <begin position="628"/>
        <end position="696"/>
    </location>
</feature>
<dbReference type="PIRSF" id="PIRSF005499">
    <property type="entry name" value="PNPase"/>
    <property type="match status" value="1"/>
</dbReference>
<dbReference type="InterPro" id="IPR036345">
    <property type="entry name" value="ExoRNase_PH_dom2_sf"/>
</dbReference>
<dbReference type="GO" id="GO:0000287">
    <property type="term" value="F:magnesium ion binding"/>
    <property type="evidence" value="ECO:0007669"/>
    <property type="project" value="UniProtKB-UniRule"/>
</dbReference>
<sequence>MLKEFNSTKITSVAGDCKINFETGKMANQAHGSVLVQSGDTVVLVTAVTQPMENNPGFFPLTVNYQEMSYAAGKIPGSYFRREIGRPSERETLVSRLIDRSIRPLFPETFNDEVQVMATVLSADPVNDPDILAISGASAALHMSKIPFMGPLAGARVGYIDDEFILNPSLKLLDQSDLSLMVASTRNGVVMVEGVADFVPEDIVARAIDWASQQVIPILDSQEELRSQCGREKMEIPAEPERDLELEEMVKEMAAGDLARALETQGKMHRKNAKSEVKERVQASLQEKLGPESERLDKFGGIFKDLEKSIMREKISSEKIRIDGRDLKTVRPLSMEVGLLPRTHGSALFTRGETTALTIATLGSSTDIQHIETLSGDSSKSFMLHYNFPPYCVGEVKFLRGPSRREIGHGVLAERAIQPVLPSSEDFPFTIRLVSEIMDSNGSSSMATVCGGTLALMDAGIPVKEPVAGIAMGLIRENDEYLVLTDILGDEDHLGDMDFKVAGSYDGITAVQMDIKISGISGEIMHQALDQALEARRHILDQMKQVIDEPRKELSPFAPKMEVIHVDTNKIKDVIGPSGKHIKAITAETGSSIDIEDSGKISIFAPSEEILQKTKEMILFYNQKPELGKDYEGVVTRLLDFGAVVEILPGLDGLVHISQLDTARVEKVSDVVNIGDKIKVKVIEIDDRGKVRLSRMAVLMEEQGKTFDMSSASRPGPKKGGGGGRSGGPPRGGGGGGRR</sequence>
<dbReference type="NCBIfam" id="NF008805">
    <property type="entry name" value="PRK11824.1"/>
    <property type="match status" value="1"/>
</dbReference>
<feature type="binding site" evidence="8">
    <location>
        <position position="498"/>
    </location>
    <ligand>
        <name>Mg(2+)</name>
        <dbReference type="ChEBI" id="CHEBI:18420"/>
    </ligand>
</feature>
<dbReference type="SMART" id="SM00322">
    <property type="entry name" value="KH"/>
    <property type="match status" value="1"/>
</dbReference>
<keyword evidence="6 8" id="KW-0460">Magnesium</keyword>
<name>D6SK73_9BACT</name>
<dbReference type="SUPFAM" id="SSF50249">
    <property type="entry name" value="Nucleic acid-binding proteins"/>
    <property type="match status" value="1"/>
</dbReference>